<evidence type="ECO:0000313" key="3">
    <source>
        <dbReference type="Proteomes" id="UP000001072"/>
    </source>
</evidence>
<dbReference type="OrthoDB" id="10496999at2759"/>
<evidence type="ECO:0000256" key="1">
    <source>
        <dbReference type="SAM" id="MobiDB-lite"/>
    </source>
</evidence>
<proteinExistence type="predicted"/>
<dbReference type="InParanoid" id="F4SDT0"/>
<name>F4SDT0_MELLP</name>
<dbReference type="KEGG" id="mlr:MELLADRAFT_87264"/>
<dbReference type="Proteomes" id="UP000001072">
    <property type="component" value="Unassembled WGS sequence"/>
</dbReference>
<protein>
    <submittedName>
        <fullName evidence="2">Uncharacterized protein</fullName>
    </submittedName>
</protein>
<reference evidence="3" key="1">
    <citation type="journal article" date="2011" name="Proc. Natl. Acad. Sci. U.S.A.">
        <title>Obligate biotrophy features unraveled by the genomic analysis of rust fungi.</title>
        <authorList>
            <person name="Duplessis S."/>
            <person name="Cuomo C.A."/>
            <person name="Lin Y.-C."/>
            <person name="Aerts A."/>
            <person name="Tisserant E."/>
            <person name="Veneault-Fourrey C."/>
            <person name="Joly D.L."/>
            <person name="Hacquard S."/>
            <person name="Amselem J."/>
            <person name="Cantarel B.L."/>
            <person name="Chiu R."/>
            <person name="Coutinho P.M."/>
            <person name="Feau N."/>
            <person name="Field M."/>
            <person name="Frey P."/>
            <person name="Gelhaye E."/>
            <person name="Goldberg J."/>
            <person name="Grabherr M.G."/>
            <person name="Kodira C.D."/>
            <person name="Kohler A."/>
            <person name="Kuees U."/>
            <person name="Lindquist E.A."/>
            <person name="Lucas S.M."/>
            <person name="Mago R."/>
            <person name="Mauceli E."/>
            <person name="Morin E."/>
            <person name="Murat C."/>
            <person name="Pangilinan J.L."/>
            <person name="Park R."/>
            <person name="Pearson M."/>
            <person name="Quesneville H."/>
            <person name="Rouhier N."/>
            <person name="Sakthikumar S."/>
            <person name="Salamov A.A."/>
            <person name="Schmutz J."/>
            <person name="Selles B."/>
            <person name="Shapiro H."/>
            <person name="Tanguay P."/>
            <person name="Tuskan G.A."/>
            <person name="Henrissat B."/>
            <person name="Van de Peer Y."/>
            <person name="Rouze P."/>
            <person name="Ellis J.G."/>
            <person name="Dodds P.N."/>
            <person name="Schein J.E."/>
            <person name="Zhong S."/>
            <person name="Hamelin R.C."/>
            <person name="Grigoriev I.V."/>
            <person name="Szabo L.J."/>
            <person name="Martin F."/>
        </authorList>
    </citation>
    <scope>NUCLEOTIDE SEQUENCE [LARGE SCALE GENOMIC DNA]</scope>
    <source>
        <strain evidence="3">98AG31 / pathotype 3-4-7</strain>
    </source>
</reference>
<accession>F4SDT0</accession>
<sequence>MSNNKRLRQACTGINGGGPHLGKAKHANRQCTWHVCPVCCCTQREATGAKCYTHESGECAKVTPSTQPFLQTVLDTADERGLITQETTNGDSAIADVTVADLLGPAPPVHPLVISSTAMCTYHLNRSKEDKARRATEAAEASCDRNISISLWMTAESEPIPFLFAPKSIKQYSISECEALMIFLQAQDPNWNKLLRVYDVKADRWNITLVGTSIPMTTPLREALVCLTNVDPKMCLGMAELQVRLVPAARTSLKSVVDSLRATPTPNSKRVSTSFVLSPSSHKSATMYSSSESSPTPQITYLGSIQRPGAGQMSSCYGKRQPPPTVIIHDEEATTLEPLPHTPEPLPHKEARRPNFSRNILNDISSSVPPCITHPTQTAQANALYDYMSDLPDIDEVFSNAQSTNQINSISTPNPDFNITEGATTEVPSPAAIPAGLTPSPSPSPQPAATAEVVASTSTRRSKNTGLWPPPDMPMRKMTQWHLAHTTKSGKREIWESFFSPAYKWDRTAMYRYIQWINKVSKDRWADWYEECEREQVEATSEAARKTFASELEAAG</sequence>
<keyword evidence="3" id="KW-1185">Reference proteome</keyword>
<dbReference type="HOGENOM" id="CLU_413920_0_0_1"/>
<organism evidence="3">
    <name type="scientific">Melampsora larici-populina (strain 98AG31 / pathotype 3-4-7)</name>
    <name type="common">Poplar leaf rust fungus</name>
    <dbReference type="NCBI Taxonomy" id="747676"/>
    <lineage>
        <taxon>Eukaryota</taxon>
        <taxon>Fungi</taxon>
        <taxon>Dikarya</taxon>
        <taxon>Basidiomycota</taxon>
        <taxon>Pucciniomycotina</taxon>
        <taxon>Pucciniomycetes</taxon>
        <taxon>Pucciniales</taxon>
        <taxon>Melampsoraceae</taxon>
        <taxon>Melampsora</taxon>
    </lineage>
</organism>
<dbReference type="EMBL" id="GL883292">
    <property type="protein sequence ID" value="EGF97194.1"/>
    <property type="molecule type" value="Genomic_DNA"/>
</dbReference>
<feature type="region of interest" description="Disordered" evidence="1">
    <location>
        <begin position="455"/>
        <end position="474"/>
    </location>
</feature>
<dbReference type="RefSeq" id="XP_007419534.1">
    <property type="nucleotide sequence ID" value="XM_007419472.1"/>
</dbReference>
<evidence type="ECO:0000313" key="2">
    <source>
        <dbReference type="EMBL" id="EGF97194.1"/>
    </source>
</evidence>
<gene>
    <name evidence="2" type="ORF">MELLADRAFT_87264</name>
</gene>
<dbReference type="GeneID" id="18934451"/>
<dbReference type="VEuPathDB" id="FungiDB:MELLADRAFT_87264"/>
<dbReference type="AlphaFoldDB" id="F4SDT0"/>